<dbReference type="InterPro" id="IPR011256">
    <property type="entry name" value="Reg_factor_effector_dom_sf"/>
</dbReference>
<dbReference type="SUPFAM" id="SSF55136">
    <property type="entry name" value="Probable bacterial effector-binding domain"/>
    <property type="match status" value="1"/>
</dbReference>
<gene>
    <name evidence="1" type="ORF">VB248_21470</name>
</gene>
<keyword evidence="2" id="KW-1185">Reference proteome</keyword>
<name>A0ABU5QFV2_9BACT</name>
<organism evidence="1 2">
    <name type="scientific">Arcicella rigui</name>
    <dbReference type="NCBI Taxonomy" id="797020"/>
    <lineage>
        <taxon>Bacteria</taxon>
        <taxon>Pseudomonadati</taxon>
        <taxon>Bacteroidota</taxon>
        <taxon>Cytophagia</taxon>
        <taxon>Cytophagales</taxon>
        <taxon>Flectobacillaceae</taxon>
        <taxon>Arcicella</taxon>
    </lineage>
</organism>
<comment type="caution">
    <text evidence="1">The sequence shown here is derived from an EMBL/GenBank/DDBJ whole genome shotgun (WGS) entry which is preliminary data.</text>
</comment>
<dbReference type="RefSeq" id="WP_323298893.1">
    <property type="nucleotide sequence ID" value="NZ_JAYFUM010000031.1"/>
</dbReference>
<dbReference type="EMBL" id="JAYFUM010000031">
    <property type="protein sequence ID" value="MEA5141739.1"/>
    <property type="molecule type" value="Genomic_DNA"/>
</dbReference>
<accession>A0ABU5QFV2</accession>
<sequence>MQVKELPAQKYFIYRTETTLLNVNAIAEREVDVLYGTVGQLGLSVAGNLEFIYWGATGDLTKPFTLEIALPIGDEEVSIPPKYEIVEYPAFKAFAHTHLGDFSNVMPVYEEMFKQLFAQGHQPTNQTREVYIHWVDLTSPENVTEILLEIA</sequence>
<evidence type="ECO:0000313" key="1">
    <source>
        <dbReference type="EMBL" id="MEA5141739.1"/>
    </source>
</evidence>
<protein>
    <recommendedName>
        <fullName evidence="3">Bacterial transcription activator effector binding domain-containing protein</fullName>
    </recommendedName>
</protein>
<dbReference type="Proteomes" id="UP001302949">
    <property type="component" value="Unassembled WGS sequence"/>
</dbReference>
<proteinExistence type="predicted"/>
<reference evidence="1 2" key="1">
    <citation type="submission" date="2023-12" db="EMBL/GenBank/DDBJ databases">
        <title>Novel species of the genus Arcicella isolated from rivers.</title>
        <authorList>
            <person name="Lu H."/>
        </authorList>
    </citation>
    <scope>NUCLEOTIDE SEQUENCE [LARGE SCALE GENOMIC DNA]</scope>
    <source>
        <strain evidence="1 2">KCTC 23307</strain>
    </source>
</reference>
<evidence type="ECO:0000313" key="2">
    <source>
        <dbReference type="Proteomes" id="UP001302949"/>
    </source>
</evidence>
<dbReference type="Gene3D" id="3.20.80.10">
    <property type="entry name" value="Regulatory factor, effector binding domain"/>
    <property type="match status" value="1"/>
</dbReference>
<evidence type="ECO:0008006" key="3">
    <source>
        <dbReference type="Google" id="ProtNLM"/>
    </source>
</evidence>